<sequence length="100" mass="10120">METPRGDRVTVAPVGPLDLATSPSLAEALAAAQAPGVVEIVVDLTEVDFLDSAGIAALIRGSRELAKAGCPLYLCGANGSAAKVLEITNVTQDVLPPPPD</sequence>
<dbReference type="EMBL" id="CP070499">
    <property type="protein sequence ID" value="QSB13834.1"/>
    <property type="molecule type" value="Genomic_DNA"/>
</dbReference>
<dbReference type="KEGG" id="nhy:JQS43_20110"/>
<evidence type="ECO:0000313" key="4">
    <source>
        <dbReference type="EMBL" id="QSB13834.1"/>
    </source>
</evidence>
<dbReference type="Gene3D" id="3.30.750.24">
    <property type="entry name" value="STAS domain"/>
    <property type="match status" value="1"/>
</dbReference>
<dbReference type="NCBIfam" id="TIGR00377">
    <property type="entry name" value="ant_ant_sig"/>
    <property type="match status" value="1"/>
</dbReference>
<dbReference type="Pfam" id="PF01740">
    <property type="entry name" value="STAS"/>
    <property type="match status" value="1"/>
</dbReference>
<gene>
    <name evidence="4" type="ORF">JQS43_20110</name>
</gene>
<feature type="domain" description="STAS" evidence="3">
    <location>
        <begin position="15"/>
        <end position="100"/>
    </location>
</feature>
<dbReference type="PROSITE" id="PS50801">
    <property type="entry name" value="STAS"/>
    <property type="match status" value="1"/>
</dbReference>
<evidence type="ECO:0000313" key="5">
    <source>
        <dbReference type="Proteomes" id="UP000662857"/>
    </source>
</evidence>
<dbReference type="AlphaFoldDB" id="A0A895Y7Y5"/>
<evidence type="ECO:0000256" key="2">
    <source>
        <dbReference type="RuleBase" id="RU003749"/>
    </source>
</evidence>
<name>A0A895Y7Y5_9ACTN</name>
<dbReference type="RefSeq" id="WP_239675945.1">
    <property type="nucleotide sequence ID" value="NZ_CP070499.1"/>
</dbReference>
<evidence type="ECO:0000256" key="1">
    <source>
        <dbReference type="ARBA" id="ARBA00009013"/>
    </source>
</evidence>
<dbReference type="GO" id="GO:0043856">
    <property type="term" value="F:anti-sigma factor antagonist activity"/>
    <property type="evidence" value="ECO:0007669"/>
    <property type="project" value="InterPro"/>
</dbReference>
<dbReference type="SUPFAM" id="SSF52091">
    <property type="entry name" value="SpoIIaa-like"/>
    <property type="match status" value="1"/>
</dbReference>
<dbReference type="Proteomes" id="UP000662857">
    <property type="component" value="Chromosome"/>
</dbReference>
<reference evidence="4" key="1">
    <citation type="submission" date="2021-02" db="EMBL/GenBank/DDBJ databases">
        <title>Natrosporangium hydrolyticum gen. nov., sp. nov, a haloalkaliphilic actinobacterium from a soda solonchak soil.</title>
        <authorList>
            <person name="Sorokin D.Y."/>
            <person name="Khijniak T.V."/>
            <person name="Zakharycheva A.P."/>
            <person name="Boueva O.V."/>
            <person name="Ariskina E.V."/>
            <person name="Hahnke R.L."/>
            <person name="Bunk B."/>
            <person name="Sproer C."/>
            <person name="Schumann P."/>
            <person name="Evtushenko L.I."/>
            <person name="Kublanov I.V."/>
        </authorList>
    </citation>
    <scope>NUCLEOTIDE SEQUENCE</scope>
    <source>
        <strain evidence="4">DSM 106523</strain>
    </source>
</reference>
<accession>A0A895Y7Y5</accession>
<organism evidence="4 5">
    <name type="scientific">Natronosporangium hydrolyticum</name>
    <dbReference type="NCBI Taxonomy" id="2811111"/>
    <lineage>
        <taxon>Bacteria</taxon>
        <taxon>Bacillati</taxon>
        <taxon>Actinomycetota</taxon>
        <taxon>Actinomycetes</taxon>
        <taxon>Micromonosporales</taxon>
        <taxon>Micromonosporaceae</taxon>
        <taxon>Natronosporangium</taxon>
    </lineage>
</organism>
<dbReference type="InterPro" id="IPR036513">
    <property type="entry name" value="STAS_dom_sf"/>
</dbReference>
<dbReference type="PANTHER" id="PTHR33495">
    <property type="entry name" value="ANTI-SIGMA FACTOR ANTAGONIST TM_1081-RELATED-RELATED"/>
    <property type="match status" value="1"/>
</dbReference>
<dbReference type="InterPro" id="IPR003658">
    <property type="entry name" value="Anti-sigma_ant"/>
</dbReference>
<comment type="similarity">
    <text evidence="1 2">Belongs to the anti-sigma-factor antagonist family.</text>
</comment>
<dbReference type="InterPro" id="IPR002645">
    <property type="entry name" value="STAS_dom"/>
</dbReference>
<keyword evidence="5" id="KW-1185">Reference proteome</keyword>
<dbReference type="PANTHER" id="PTHR33495:SF2">
    <property type="entry name" value="ANTI-SIGMA FACTOR ANTAGONIST TM_1081-RELATED"/>
    <property type="match status" value="1"/>
</dbReference>
<protein>
    <recommendedName>
        <fullName evidence="2">Anti-sigma factor antagonist</fullName>
    </recommendedName>
</protein>
<evidence type="ECO:0000259" key="3">
    <source>
        <dbReference type="PROSITE" id="PS50801"/>
    </source>
</evidence>
<proteinExistence type="inferred from homology"/>
<dbReference type="CDD" id="cd07043">
    <property type="entry name" value="STAS_anti-anti-sigma_factors"/>
    <property type="match status" value="1"/>
</dbReference>